<keyword evidence="1" id="KW-1133">Transmembrane helix</keyword>
<keyword evidence="1" id="KW-0812">Transmembrane</keyword>
<reference evidence="2 3" key="1">
    <citation type="submission" date="2021-06" db="EMBL/GenBank/DDBJ databases">
        <authorList>
            <person name="Palmer J.M."/>
        </authorList>
    </citation>
    <scope>NUCLEOTIDE SEQUENCE [LARGE SCALE GENOMIC DNA]</scope>
    <source>
        <strain evidence="3">if_2019</strain>
        <tissue evidence="2">Muscle</tissue>
    </source>
</reference>
<evidence type="ECO:0000313" key="2">
    <source>
        <dbReference type="EMBL" id="MEQ2237571.1"/>
    </source>
</evidence>
<keyword evidence="3" id="KW-1185">Reference proteome</keyword>
<gene>
    <name evidence="2" type="ORF">ILYODFUR_024420</name>
</gene>
<comment type="caution">
    <text evidence="2">The sequence shown here is derived from an EMBL/GenBank/DDBJ whole genome shotgun (WGS) entry which is preliminary data.</text>
</comment>
<feature type="transmembrane region" description="Helical" evidence="1">
    <location>
        <begin position="6"/>
        <end position="26"/>
    </location>
</feature>
<feature type="non-terminal residue" evidence="2">
    <location>
        <position position="153"/>
    </location>
</feature>
<dbReference type="Proteomes" id="UP001482620">
    <property type="component" value="Unassembled WGS sequence"/>
</dbReference>
<proteinExistence type="predicted"/>
<organism evidence="2 3">
    <name type="scientific">Ilyodon furcidens</name>
    <name type="common">goldbreast splitfin</name>
    <dbReference type="NCBI Taxonomy" id="33524"/>
    <lineage>
        <taxon>Eukaryota</taxon>
        <taxon>Metazoa</taxon>
        <taxon>Chordata</taxon>
        <taxon>Craniata</taxon>
        <taxon>Vertebrata</taxon>
        <taxon>Euteleostomi</taxon>
        <taxon>Actinopterygii</taxon>
        <taxon>Neopterygii</taxon>
        <taxon>Teleostei</taxon>
        <taxon>Neoteleostei</taxon>
        <taxon>Acanthomorphata</taxon>
        <taxon>Ovalentaria</taxon>
        <taxon>Atherinomorphae</taxon>
        <taxon>Cyprinodontiformes</taxon>
        <taxon>Goodeidae</taxon>
        <taxon>Ilyodon</taxon>
    </lineage>
</organism>
<name>A0ABV0TXR6_9TELE</name>
<protein>
    <submittedName>
        <fullName evidence="2">Uncharacterized protein</fullName>
    </submittedName>
</protein>
<accession>A0ABV0TXR6</accession>
<keyword evidence="1" id="KW-0472">Membrane</keyword>
<evidence type="ECO:0000313" key="3">
    <source>
        <dbReference type="Proteomes" id="UP001482620"/>
    </source>
</evidence>
<sequence length="153" mass="17969">MDFLHLFGIYVAVVLTCIFLVCKYSGQQNNPFNTLLSYVSKVTHIHSITSLNRHWVAPHVLQTGTFSSQVVAPFTPRWLQRFSHWIFHRLFHQRSNIFIYLHIFLEGSVYAEFTYEVFGFCREMDTSLTSLSVPYVLLAIKNFFFYLCIKTDP</sequence>
<feature type="transmembrane region" description="Helical" evidence="1">
    <location>
        <begin position="97"/>
        <end position="115"/>
    </location>
</feature>
<evidence type="ECO:0000256" key="1">
    <source>
        <dbReference type="SAM" id="Phobius"/>
    </source>
</evidence>
<feature type="transmembrane region" description="Helical" evidence="1">
    <location>
        <begin position="127"/>
        <end position="149"/>
    </location>
</feature>
<dbReference type="EMBL" id="JAHRIQ010049231">
    <property type="protein sequence ID" value="MEQ2237571.1"/>
    <property type="molecule type" value="Genomic_DNA"/>
</dbReference>